<keyword evidence="4 7" id="KW-0812">Transmembrane</keyword>
<evidence type="ECO:0000256" key="6">
    <source>
        <dbReference type="ARBA" id="ARBA00023136"/>
    </source>
</evidence>
<dbReference type="InterPro" id="IPR000515">
    <property type="entry name" value="MetI-like"/>
</dbReference>
<dbReference type="RefSeq" id="WP_127452708.1">
    <property type="nucleotide sequence ID" value="NZ_JAROBY010000026.1"/>
</dbReference>
<comment type="similarity">
    <text evidence="7">Belongs to the binding-protein-dependent transport system permease family.</text>
</comment>
<feature type="transmembrane region" description="Helical" evidence="7">
    <location>
        <begin position="295"/>
        <end position="320"/>
    </location>
</feature>
<dbReference type="InterPro" id="IPR035906">
    <property type="entry name" value="MetI-like_sf"/>
</dbReference>
<evidence type="ECO:0000256" key="3">
    <source>
        <dbReference type="ARBA" id="ARBA00022475"/>
    </source>
</evidence>
<keyword evidence="10" id="KW-1185">Reference proteome</keyword>
<comment type="caution">
    <text evidence="9">The sequence shown here is derived from an EMBL/GenBank/DDBJ whole genome shotgun (WGS) entry which is preliminary data.</text>
</comment>
<feature type="transmembrane region" description="Helical" evidence="7">
    <location>
        <begin position="40"/>
        <end position="63"/>
    </location>
</feature>
<dbReference type="PANTHER" id="PTHR43227">
    <property type="entry name" value="BLL4140 PROTEIN"/>
    <property type="match status" value="1"/>
</dbReference>
<evidence type="ECO:0000256" key="2">
    <source>
        <dbReference type="ARBA" id="ARBA00022448"/>
    </source>
</evidence>
<dbReference type="PANTHER" id="PTHR43227:SF11">
    <property type="entry name" value="BLL4140 PROTEIN"/>
    <property type="match status" value="1"/>
</dbReference>
<dbReference type="SUPFAM" id="SSF161098">
    <property type="entry name" value="MetI-like"/>
    <property type="match status" value="1"/>
</dbReference>
<dbReference type="InterPro" id="IPR050809">
    <property type="entry name" value="UgpAE/MalFG_permease"/>
</dbReference>
<feature type="transmembrane region" description="Helical" evidence="7">
    <location>
        <begin position="237"/>
        <end position="259"/>
    </location>
</feature>
<evidence type="ECO:0000256" key="5">
    <source>
        <dbReference type="ARBA" id="ARBA00022989"/>
    </source>
</evidence>
<keyword evidence="2 7" id="KW-0813">Transport</keyword>
<dbReference type="Proteomes" id="UP001355653">
    <property type="component" value="Unassembled WGS sequence"/>
</dbReference>
<evidence type="ECO:0000256" key="4">
    <source>
        <dbReference type="ARBA" id="ARBA00022692"/>
    </source>
</evidence>
<keyword evidence="5 7" id="KW-1133">Transmembrane helix</keyword>
<organism evidence="9 10">
    <name type="scientific">Paenibacillus chondroitinus</name>
    <dbReference type="NCBI Taxonomy" id="59842"/>
    <lineage>
        <taxon>Bacteria</taxon>
        <taxon>Bacillati</taxon>
        <taxon>Bacillota</taxon>
        <taxon>Bacilli</taxon>
        <taxon>Bacillales</taxon>
        <taxon>Paenibacillaceae</taxon>
        <taxon>Paenibacillus</taxon>
    </lineage>
</organism>
<dbReference type="Gene3D" id="1.10.3720.10">
    <property type="entry name" value="MetI-like"/>
    <property type="match status" value="1"/>
</dbReference>
<name>A0ABU6DDH3_9BACL</name>
<evidence type="ECO:0000259" key="8">
    <source>
        <dbReference type="PROSITE" id="PS50928"/>
    </source>
</evidence>
<sequence>MEEAILKKQDAKAAVRKKKWIDPEIGVEFSWKTMKSQKQLILMSVPILIYLVIFNYVPIWGWVMAFQNYRPALPFLKQKWVGLDQFKFLMGDDVFLQVLRNTLGMSLINLVLGFVTAIVLALLLNEIKTKIFKSTVQTISYLPHFLSWVIAAGIVASTLSVEDGIVNVVLMKLHFIKEPIMWLSIGHYFWGIVGAANVWKEVGWNTIIYLAAITSIDPSLYEAASMDGANRYQKMRYVTLPGIKATFIILLIMNVGHILDAGFEVQYLLGNGLVVDWSQTIDIFVLKYGIALGNYSLATAAGIFKTIVSIVLVLSANYMAKRLGEERLL</sequence>
<keyword evidence="3" id="KW-1003">Cell membrane</keyword>
<feature type="transmembrane region" description="Helical" evidence="7">
    <location>
        <begin position="181"/>
        <end position="199"/>
    </location>
</feature>
<proteinExistence type="inferred from homology"/>
<dbReference type="CDD" id="cd06261">
    <property type="entry name" value="TM_PBP2"/>
    <property type="match status" value="1"/>
</dbReference>
<comment type="subcellular location">
    <subcellularLocation>
        <location evidence="1 7">Cell membrane</location>
        <topology evidence="1 7">Multi-pass membrane protein</topology>
    </subcellularLocation>
</comment>
<evidence type="ECO:0000256" key="7">
    <source>
        <dbReference type="RuleBase" id="RU363032"/>
    </source>
</evidence>
<feature type="transmembrane region" description="Helical" evidence="7">
    <location>
        <begin position="145"/>
        <end position="161"/>
    </location>
</feature>
<evidence type="ECO:0000313" key="10">
    <source>
        <dbReference type="Proteomes" id="UP001355653"/>
    </source>
</evidence>
<evidence type="ECO:0000256" key="1">
    <source>
        <dbReference type="ARBA" id="ARBA00004651"/>
    </source>
</evidence>
<accession>A0ABU6DDH3</accession>
<evidence type="ECO:0000313" key="9">
    <source>
        <dbReference type="EMBL" id="MEB4795440.1"/>
    </source>
</evidence>
<protein>
    <submittedName>
        <fullName evidence="9">ABC transporter permease subunit</fullName>
    </submittedName>
</protein>
<gene>
    <name evidence="9" type="ORF">P5G65_16170</name>
</gene>
<dbReference type="Pfam" id="PF00528">
    <property type="entry name" value="BPD_transp_1"/>
    <property type="match status" value="1"/>
</dbReference>
<feature type="transmembrane region" description="Helical" evidence="7">
    <location>
        <begin position="103"/>
        <end position="124"/>
    </location>
</feature>
<dbReference type="PROSITE" id="PS50928">
    <property type="entry name" value="ABC_TM1"/>
    <property type="match status" value="1"/>
</dbReference>
<keyword evidence="6 7" id="KW-0472">Membrane</keyword>
<reference evidence="9 10" key="1">
    <citation type="submission" date="2023-03" db="EMBL/GenBank/DDBJ databases">
        <title>Bacillus Genome Sequencing.</title>
        <authorList>
            <person name="Dunlap C."/>
        </authorList>
    </citation>
    <scope>NUCLEOTIDE SEQUENCE [LARGE SCALE GENOMIC DNA]</scope>
    <source>
        <strain evidence="9 10">NRS-1351</strain>
    </source>
</reference>
<feature type="domain" description="ABC transmembrane type-1" evidence="8">
    <location>
        <begin position="99"/>
        <end position="316"/>
    </location>
</feature>
<dbReference type="EMBL" id="JAROBY010000026">
    <property type="protein sequence ID" value="MEB4795440.1"/>
    <property type="molecule type" value="Genomic_DNA"/>
</dbReference>